<feature type="transmembrane region" description="Helical" evidence="9">
    <location>
        <begin position="6"/>
        <end position="27"/>
    </location>
</feature>
<feature type="transmembrane region" description="Helical" evidence="9">
    <location>
        <begin position="670"/>
        <end position="694"/>
    </location>
</feature>
<evidence type="ECO:0000313" key="12">
    <source>
        <dbReference type="Proteomes" id="UP000284842"/>
    </source>
</evidence>
<feature type="transmembrane region" description="Helical" evidence="9">
    <location>
        <begin position="34"/>
        <end position="50"/>
    </location>
</feature>
<evidence type="ECO:0000256" key="3">
    <source>
        <dbReference type="ARBA" id="ARBA00007282"/>
    </source>
</evidence>
<reference evidence="11 12" key="1">
    <citation type="journal article" date="2018" name="Evol. Lett.">
        <title>Horizontal gene cluster transfer increased hallucinogenic mushroom diversity.</title>
        <authorList>
            <person name="Reynolds H.T."/>
            <person name="Vijayakumar V."/>
            <person name="Gluck-Thaler E."/>
            <person name="Korotkin H.B."/>
            <person name="Matheny P.B."/>
            <person name="Slot J.C."/>
        </authorList>
    </citation>
    <scope>NUCLEOTIDE SEQUENCE [LARGE SCALE GENOMIC DNA]</scope>
    <source>
        <strain evidence="11 12">2629</strain>
    </source>
</reference>
<evidence type="ECO:0000256" key="2">
    <source>
        <dbReference type="ARBA" id="ARBA00005179"/>
    </source>
</evidence>
<dbReference type="GO" id="GO:0016020">
    <property type="term" value="C:membrane"/>
    <property type="evidence" value="ECO:0007669"/>
    <property type="project" value="UniProtKB-SubCell"/>
</dbReference>
<comment type="subcellular location">
    <subcellularLocation>
        <location evidence="1">Membrane</location>
        <topology evidence="1">Multi-pass membrane protein</topology>
    </subcellularLocation>
</comment>
<name>A0A409W5L4_9AGAR</name>
<feature type="transmembrane region" description="Helical" evidence="9">
    <location>
        <begin position="813"/>
        <end position="832"/>
    </location>
</feature>
<dbReference type="OrthoDB" id="1077582at2759"/>
<evidence type="ECO:0000256" key="8">
    <source>
        <dbReference type="SAM" id="MobiDB-lite"/>
    </source>
</evidence>
<feature type="transmembrane region" description="Helical" evidence="9">
    <location>
        <begin position="361"/>
        <end position="382"/>
    </location>
</feature>
<dbReference type="Pfam" id="PF13813">
    <property type="entry name" value="MBOAT_2"/>
    <property type="match status" value="2"/>
</dbReference>
<proteinExistence type="inferred from homology"/>
<evidence type="ECO:0000256" key="7">
    <source>
        <dbReference type="ARBA" id="ARBA00023136"/>
    </source>
</evidence>
<accession>A0A409W5L4</accession>
<comment type="pathway">
    <text evidence="2">Secondary metabolite biosynthesis.</text>
</comment>
<protein>
    <recommendedName>
        <fullName evidence="10">Wax synthase domain-containing protein</fullName>
    </recommendedName>
</protein>
<dbReference type="GO" id="GO:0008374">
    <property type="term" value="F:O-acyltransferase activity"/>
    <property type="evidence" value="ECO:0007669"/>
    <property type="project" value="InterPro"/>
</dbReference>
<dbReference type="STRING" id="181874.A0A409W5L4"/>
<organism evidence="11 12">
    <name type="scientific">Panaeolus cyanescens</name>
    <dbReference type="NCBI Taxonomy" id="181874"/>
    <lineage>
        <taxon>Eukaryota</taxon>
        <taxon>Fungi</taxon>
        <taxon>Dikarya</taxon>
        <taxon>Basidiomycota</taxon>
        <taxon>Agaricomycotina</taxon>
        <taxon>Agaricomycetes</taxon>
        <taxon>Agaricomycetidae</taxon>
        <taxon>Agaricales</taxon>
        <taxon>Agaricineae</taxon>
        <taxon>Galeropsidaceae</taxon>
        <taxon>Panaeolus</taxon>
    </lineage>
</organism>
<evidence type="ECO:0000256" key="5">
    <source>
        <dbReference type="ARBA" id="ARBA00022692"/>
    </source>
</evidence>
<evidence type="ECO:0000259" key="10">
    <source>
        <dbReference type="Pfam" id="PF13813"/>
    </source>
</evidence>
<comment type="similarity">
    <text evidence="3">Belongs to the wax synthase family.</text>
</comment>
<evidence type="ECO:0000256" key="1">
    <source>
        <dbReference type="ARBA" id="ARBA00004141"/>
    </source>
</evidence>
<dbReference type="EMBL" id="NHTK01005794">
    <property type="protein sequence ID" value="PPQ73819.1"/>
    <property type="molecule type" value="Genomic_DNA"/>
</dbReference>
<dbReference type="InterPro" id="IPR044851">
    <property type="entry name" value="Wax_synthase"/>
</dbReference>
<sequence length="870" mass="98432">MYESVFSLKTILLFGLTEIFGILCFATRTPFTRWLSFTALLGIIYFQLYHTKIVMSNSVGPYGVGARLVGILCVVFEPMFVRDALKRSRWIGDKKASETELKKANGNGKATYDASKGEALDIDSASFSQRFMWSLSLYANPRAIGWAHENPAILPPRPSSWTSRRGFIRWQIIHVLIVTLIHDVDLTLMRRNPYFLGLPIPADASILLKALWLLHRGVGEGIIAASGTILNLSNQAIVWVALGTSDIASWRPVLGSMTEAYTVRNLWGKAWHQIFRRPFTMIGNTIADAIRLPKRGKLRLYFVLFTAFALSAAIHSCGDFVILGSWRETKSWTFFLPQVGAIWFEDVVIKLGRRAGIRKNFFTVMLGYVWVLAWLAMITGPMTESHVKAKFYEGRMEFSIVDGLLTGQWSQIQTHTHSQSTDVLVTRVFHTSPAIPTRPGRAMYESVVNLTTIVLYFLTEALGVLCISVRPYSMRWVVFLALLGLIYFQLYHTKMEAINFSTKHGLGCRFASVVCLVSECMFKRDVLREFRWIGDKKEQASDMTKTNGKATNGVHTEKHTSEAEEKEKETDITTASFLKRFHHGLSIYSNPRGIGWAHQQSGLPPRPASWRTRKGYILSKIPYILTCWFLYDLNLTLTRRNPYFLNIPVPSDASIFLKALWLAHRGIGEGLCVAMGMSLNLDCVSILFVSLGLADVASYRPLFGSISDGYTVQNLWGKAWHQTFRRPFLVIANGMADVLHLPKKTKLQAYFVFVGVFAVSCLLHSVGDFALVGSWRETKTWTFFLPQAGAIFFESIIISLAKKAGIRKNVVTVAIGYAWVISWLAFITGPITESHAKHGYYSDRFEFSFVDGLWTGQWNHYPHTDVFKWY</sequence>
<comment type="caution">
    <text evidence="11">The sequence shown here is derived from an EMBL/GenBank/DDBJ whole genome shotgun (WGS) entry which is preliminary data.</text>
</comment>
<dbReference type="Proteomes" id="UP000284842">
    <property type="component" value="Unassembled WGS sequence"/>
</dbReference>
<feature type="transmembrane region" description="Helical" evidence="9">
    <location>
        <begin position="749"/>
        <end position="771"/>
    </location>
</feature>
<dbReference type="PANTHER" id="PTHR31595:SF57">
    <property type="entry name" value="OS04G0481900 PROTEIN"/>
    <property type="match status" value="1"/>
</dbReference>
<keyword evidence="4" id="KW-0808">Transferase</keyword>
<evidence type="ECO:0000256" key="9">
    <source>
        <dbReference type="SAM" id="Phobius"/>
    </source>
</evidence>
<feature type="region of interest" description="Disordered" evidence="8">
    <location>
        <begin position="541"/>
        <end position="569"/>
    </location>
</feature>
<dbReference type="InParanoid" id="A0A409W5L4"/>
<gene>
    <name evidence="11" type="ORF">CVT24_012250</name>
</gene>
<keyword evidence="5 9" id="KW-0812">Transmembrane</keyword>
<keyword evidence="6 9" id="KW-1133">Transmembrane helix</keyword>
<feature type="domain" description="Wax synthase" evidence="10">
    <location>
        <begin position="699"/>
        <end position="784"/>
    </location>
</feature>
<feature type="transmembrane region" description="Helical" evidence="9">
    <location>
        <begin position="447"/>
        <end position="469"/>
    </location>
</feature>
<feature type="compositionally biased region" description="Polar residues" evidence="8">
    <location>
        <begin position="541"/>
        <end position="554"/>
    </location>
</feature>
<dbReference type="GO" id="GO:0006629">
    <property type="term" value="P:lipid metabolic process"/>
    <property type="evidence" value="ECO:0007669"/>
    <property type="project" value="InterPro"/>
</dbReference>
<keyword evidence="12" id="KW-1185">Reference proteome</keyword>
<evidence type="ECO:0000313" key="11">
    <source>
        <dbReference type="EMBL" id="PPQ73819.1"/>
    </source>
</evidence>
<feature type="transmembrane region" description="Helical" evidence="9">
    <location>
        <begin position="783"/>
        <end position="801"/>
    </location>
</feature>
<feature type="transmembrane region" description="Helical" evidence="9">
    <location>
        <begin position="300"/>
        <end position="326"/>
    </location>
</feature>
<dbReference type="PANTHER" id="PTHR31595">
    <property type="entry name" value="LONG-CHAIN-ALCOHOL O-FATTY-ACYLTRANSFERASE 3-RELATED"/>
    <property type="match status" value="1"/>
</dbReference>
<evidence type="ECO:0000256" key="6">
    <source>
        <dbReference type="ARBA" id="ARBA00022989"/>
    </source>
</evidence>
<keyword evidence="7 9" id="KW-0472">Membrane</keyword>
<dbReference type="AlphaFoldDB" id="A0A409W5L4"/>
<evidence type="ECO:0000256" key="4">
    <source>
        <dbReference type="ARBA" id="ARBA00022679"/>
    </source>
</evidence>
<dbReference type="InterPro" id="IPR032805">
    <property type="entry name" value="Wax_synthase_dom"/>
</dbReference>
<feature type="compositionally biased region" description="Basic and acidic residues" evidence="8">
    <location>
        <begin position="555"/>
        <end position="569"/>
    </location>
</feature>
<feature type="transmembrane region" description="Helical" evidence="9">
    <location>
        <begin position="332"/>
        <end position="349"/>
    </location>
</feature>
<feature type="transmembrane region" description="Helical" evidence="9">
    <location>
        <begin position="62"/>
        <end position="81"/>
    </location>
</feature>
<feature type="transmembrane region" description="Helical" evidence="9">
    <location>
        <begin position="476"/>
        <end position="492"/>
    </location>
</feature>
<feature type="domain" description="Wax synthase" evidence="10">
    <location>
        <begin position="250"/>
        <end position="335"/>
    </location>
</feature>